<dbReference type="AlphaFoldDB" id="A0A081CLU3"/>
<evidence type="ECO:0000256" key="1">
    <source>
        <dbReference type="ARBA" id="ARBA00009893"/>
    </source>
</evidence>
<dbReference type="GO" id="GO:0016410">
    <property type="term" value="F:N-acyltransferase activity"/>
    <property type="evidence" value="ECO:0007669"/>
    <property type="project" value="TreeGrafter"/>
</dbReference>
<organism evidence="3">
    <name type="scientific">Pseudozyma antarctica</name>
    <name type="common">Yeast</name>
    <name type="synonym">Candida antarctica</name>
    <dbReference type="NCBI Taxonomy" id="84753"/>
    <lineage>
        <taxon>Eukaryota</taxon>
        <taxon>Fungi</taxon>
        <taxon>Dikarya</taxon>
        <taxon>Basidiomycota</taxon>
        <taxon>Ustilaginomycotina</taxon>
        <taxon>Ustilaginomycetes</taxon>
        <taxon>Ustilaginales</taxon>
        <taxon>Ustilaginaceae</taxon>
        <taxon>Moesziomyces</taxon>
    </lineage>
</organism>
<dbReference type="GO" id="GO:0019290">
    <property type="term" value="P:siderophore biosynthetic process"/>
    <property type="evidence" value="ECO:0007669"/>
    <property type="project" value="InterPro"/>
</dbReference>
<dbReference type="SUPFAM" id="SSF55729">
    <property type="entry name" value="Acyl-CoA N-acyltransferases (Nat)"/>
    <property type="match status" value="1"/>
</dbReference>
<gene>
    <name evidence="3" type="ORF">PAN0_019c5867</name>
</gene>
<dbReference type="HOGENOM" id="CLU_039848_7_0_1"/>
<evidence type="ECO:0000259" key="2">
    <source>
        <dbReference type="SMART" id="SM01006"/>
    </source>
</evidence>
<dbReference type="RefSeq" id="XP_014654287.1">
    <property type="nucleotide sequence ID" value="XM_014798801.1"/>
</dbReference>
<dbReference type="Gene3D" id="3.40.630.30">
    <property type="match status" value="1"/>
</dbReference>
<reference evidence="3" key="1">
    <citation type="submission" date="2014-07" db="EMBL/GenBank/DDBJ databases">
        <title>Draft genome sequence of the yeast Pseudozyma antarctica JCM 10317 known as a producer of lipase B which used in a wide range of industrial applications.</title>
        <authorList>
            <person name="Morita T."/>
            <person name="Saika A."/>
            <person name="Koike H."/>
        </authorList>
    </citation>
    <scope>NUCLEOTIDE SEQUENCE</scope>
    <source>
        <strain evidence="3">JCM 10317</strain>
    </source>
</reference>
<keyword evidence="4" id="KW-1185">Reference proteome</keyword>
<sequence>MQHTSSQRGSTSELDDKVDFVEASAFSLVFPLSDTEMTNPQTISASPAVRQPGLRATFCPRKDERVFLARGEHLFTLPGRQVRVRVQVDVDVESDEDSINASETTITISIVQAEQDAFNAVARWVKLDRLAKTSLHGVVNEERATFQHAWAFELLNETSDPLRVIWAAIYAFWIRHKWSDRLPVLFQGQGAVRQQSHLVAVGLCFASPTDADLVLLDRNAFWQGAGAPSDLHWLQTPVPSNGLFPYVSAFTQSTSPPVLAMHPLRPPKPAPGSVVYSRYVFSCSQHLELVHIDRSNSQHFEAYCRWQNSDRVNHGWREKGPEEKHSKYIEEKNADPHAMGVLVLWDGVPAGYGEMVWSKEDGMAAFVGGLGNYDQGTHLLIGEEKFRGKHRFTACMVSLKHACFLRDPRTEVVVGEPRYDLDIIPLLATFLPQEIRKEVELPHKRAVFFVLRRDRFLEEGILE</sequence>
<name>A0A081CLU3_PSEA2</name>
<evidence type="ECO:0000313" key="4">
    <source>
        <dbReference type="Proteomes" id="UP000053758"/>
    </source>
</evidence>
<dbReference type="InterPro" id="IPR019432">
    <property type="entry name" value="Acyltransferase_MbtK/IucB-like"/>
</dbReference>
<feature type="domain" description="Acyltransferase MbtK/IucB-like conserved" evidence="2">
    <location>
        <begin position="290"/>
        <end position="339"/>
    </location>
</feature>
<comment type="similarity">
    <text evidence="1">Belongs to the lysine N-acyltransferase MbtK family.</text>
</comment>
<dbReference type="GeneID" id="26306623"/>
<dbReference type="InterPro" id="IPR016181">
    <property type="entry name" value="Acyl_CoA_acyltransferase"/>
</dbReference>
<dbReference type="PANTHER" id="PTHR31438:SF1">
    <property type="entry name" value="LYSINE N-ACYLTRANSFERASE C17G9.06C-RELATED"/>
    <property type="match status" value="1"/>
</dbReference>
<evidence type="ECO:0000313" key="3">
    <source>
        <dbReference type="EMBL" id="GAK67639.1"/>
    </source>
</evidence>
<accession>A0A081CLU3</accession>
<proteinExistence type="inferred from homology"/>
<dbReference type="EMBL" id="DF830086">
    <property type="protein sequence ID" value="GAK67639.1"/>
    <property type="molecule type" value="Genomic_DNA"/>
</dbReference>
<dbReference type="Pfam" id="PF13523">
    <property type="entry name" value="Acetyltransf_8"/>
    <property type="match status" value="1"/>
</dbReference>
<protein>
    <submittedName>
        <fullName evidence="3">Siderophore biosynthesis acetylase</fullName>
    </submittedName>
</protein>
<dbReference type="Proteomes" id="UP000053758">
    <property type="component" value="Unassembled WGS sequence"/>
</dbReference>
<dbReference type="PANTHER" id="PTHR31438">
    <property type="entry name" value="LYSINE N-ACYLTRANSFERASE C17G9.06C-RELATED"/>
    <property type="match status" value="1"/>
</dbReference>
<dbReference type="SMART" id="SM01006">
    <property type="entry name" value="AlcB"/>
    <property type="match status" value="1"/>
</dbReference>
<dbReference type="FunFam" id="3.40.630.30:FF:000104">
    <property type="entry name" value="Aerobactin siderophore biosynthesis protein"/>
    <property type="match status" value="1"/>
</dbReference>